<dbReference type="PANTHER" id="PTHR23517:SF15">
    <property type="entry name" value="PROTON-DEPENDENT OLIGOPEPTIDE FAMILY TRANSPORT PROTEIN"/>
    <property type="match status" value="1"/>
</dbReference>
<feature type="transmembrane region" description="Helical" evidence="9">
    <location>
        <begin position="80"/>
        <end position="97"/>
    </location>
</feature>
<evidence type="ECO:0000256" key="2">
    <source>
        <dbReference type="ARBA" id="ARBA00022448"/>
    </source>
</evidence>
<name>Q1MNP1_LAWIP</name>
<keyword evidence="3" id="KW-1003">Cell membrane</keyword>
<keyword evidence="11" id="KW-1185">Reference proteome</keyword>
<evidence type="ECO:0000256" key="9">
    <source>
        <dbReference type="SAM" id="Phobius"/>
    </source>
</evidence>
<dbReference type="RefSeq" id="WP_011527409.1">
    <property type="nucleotide sequence ID" value="NC_008014.1"/>
</dbReference>
<dbReference type="Gene3D" id="1.20.1250.20">
    <property type="entry name" value="MFS general substrate transporter like domains"/>
    <property type="match status" value="1"/>
</dbReference>
<feature type="transmembrane region" description="Helical" evidence="9">
    <location>
        <begin position="141"/>
        <end position="162"/>
    </location>
</feature>
<dbReference type="CDD" id="cd17346">
    <property type="entry name" value="MFS_DtpA_like"/>
    <property type="match status" value="1"/>
</dbReference>
<feature type="transmembrane region" description="Helical" evidence="9">
    <location>
        <begin position="21"/>
        <end position="40"/>
    </location>
</feature>
<feature type="transmembrane region" description="Helical" evidence="9">
    <location>
        <begin position="206"/>
        <end position="225"/>
    </location>
</feature>
<feature type="transmembrane region" description="Helical" evidence="9">
    <location>
        <begin position="448"/>
        <end position="472"/>
    </location>
</feature>
<comment type="subcellular location">
    <subcellularLocation>
        <location evidence="1">Cell membrane</location>
        <topology evidence="1">Multi-pass membrane protein</topology>
    </subcellularLocation>
    <subcellularLocation>
        <location evidence="8">Membrane</location>
        <topology evidence="8">Multi-pass membrane protein</topology>
    </subcellularLocation>
</comment>
<gene>
    <name evidence="10" type="ordered locus">LIC090</name>
</gene>
<evidence type="ECO:0000256" key="1">
    <source>
        <dbReference type="ARBA" id="ARBA00004651"/>
    </source>
</evidence>
<evidence type="ECO:0000256" key="4">
    <source>
        <dbReference type="ARBA" id="ARBA00022692"/>
    </source>
</evidence>
<accession>Q1MNP1</accession>
<keyword evidence="6 9" id="KW-1133">Transmembrane helix</keyword>
<evidence type="ECO:0000256" key="8">
    <source>
        <dbReference type="RuleBase" id="RU003755"/>
    </source>
</evidence>
<dbReference type="OrthoDB" id="5351355at2"/>
<dbReference type="SUPFAM" id="SSF103473">
    <property type="entry name" value="MFS general substrate transporter"/>
    <property type="match status" value="1"/>
</dbReference>
<geneLocation type="plasmid" evidence="11">
    <name>pLaw3</name>
</geneLocation>
<dbReference type="InterPro" id="IPR018456">
    <property type="entry name" value="PTR2_symporter_CS"/>
</dbReference>
<dbReference type="InterPro" id="IPR036259">
    <property type="entry name" value="MFS_trans_sf"/>
</dbReference>
<dbReference type="InterPro" id="IPR005279">
    <property type="entry name" value="Dipep/tripep_permease"/>
</dbReference>
<dbReference type="PROSITE" id="PS01023">
    <property type="entry name" value="PTR2_2"/>
    <property type="match status" value="1"/>
</dbReference>
<keyword evidence="5" id="KW-0571">Peptide transport</keyword>
<reference evidence="10 11" key="1">
    <citation type="submission" date="2005-11" db="EMBL/GenBank/DDBJ databases">
        <title>The complete genome sequence of Lawsonia intracellularis: the causative agent of proliferative enteropathy.</title>
        <authorList>
            <person name="Kaur K."/>
            <person name="Zhang Q."/>
            <person name="Beckler D."/>
            <person name="Munir S."/>
            <person name="Li L."/>
            <person name="Kinsley K."/>
            <person name="Herron L."/>
            <person name="Peterson A."/>
            <person name="May B."/>
            <person name="Singh S."/>
            <person name="Gebhart C."/>
            <person name="Kapur V."/>
        </authorList>
    </citation>
    <scope>NUCLEOTIDE SEQUENCE [LARGE SCALE GENOMIC DNA]</scope>
    <source>
        <strain evidence="10 11">PHE/MN1-00</strain>
        <plasmid evidence="11">pLaw3</plasmid>
    </source>
</reference>
<dbReference type="InterPro" id="IPR000109">
    <property type="entry name" value="POT_fam"/>
</dbReference>
<dbReference type="GO" id="GO:1904680">
    <property type="term" value="F:peptide transmembrane transporter activity"/>
    <property type="evidence" value="ECO:0007669"/>
    <property type="project" value="InterPro"/>
</dbReference>
<feature type="transmembrane region" description="Helical" evidence="9">
    <location>
        <begin position="373"/>
        <end position="397"/>
    </location>
</feature>
<dbReference type="Pfam" id="PF00854">
    <property type="entry name" value="PTR2"/>
    <property type="match status" value="1"/>
</dbReference>
<evidence type="ECO:0000256" key="5">
    <source>
        <dbReference type="ARBA" id="ARBA00022856"/>
    </source>
</evidence>
<dbReference type="AlphaFoldDB" id="Q1MNP1"/>
<dbReference type="Proteomes" id="UP000002430">
    <property type="component" value="Plasmid 3"/>
</dbReference>
<comment type="similarity">
    <text evidence="8">Belongs to the major facilitator superfamily. Proton-dependent oligopeptide transporter (POT/PTR) (TC 2.A.17) family.</text>
</comment>
<dbReference type="PANTHER" id="PTHR23517">
    <property type="entry name" value="RESISTANCE PROTEIN MDTM, PUTATIVE-RELATED-RELATED"/>
    <property type="match status" value="1"/>
</dbReference>
<feature type="transmembrane region" description="Helical" evidence="9">
    <location>
        <begin position="231"/>
        <end position="250"/>
    </location>
</feature>
<keyword evidence="4 8" id="KW-0812">Transmembrane</keyword>
<dbReference type="EMBL" id="AM180255">
    <property type="protein sequence ID" value="CAJ54042.1"/>
    <property type="molecule type" value="Genomic_DNA"/>
</dbReference>
<dbReference type="GO" id="GO:0006857">
    <property type="term" value="P:oligopeptide transport"/>
    <property type="evidence" value="ECO:0007669"/>
    <property type="project" value="InterPro"/>
</dbReference>
<protein>
    <submittedName>
        <fullName evidence="10">Proton/peptide symporter family protein</fullName>
    </submittedName>
</protein>
<evidence type="ECO:0000313" key="11">
    <source>
        <dbReference type="Proteomes" id="UP000002430"/>
    </source>
</evidence>
<organism evidence="10 11">
    <name type="scientific">Lawsonia intracellularis (strain PHE/MN1-00)</name>
    <dbReference type="NCBI Taxonomy" id="363253"/>
    <lineage>
        <taxon>Bacteria</taxon>
        <taxon>Pseudomonadati</taxon>
        <taxon>Thermodesulfobacteriota</taxon>
        <taxon>Desulfovibrionia</taxon>
        <taxon>Desulfovibrionales</taxon>
        <taxon>Desulfovibrionaceae</taxon>
        <taxon>Lawsonia</taxon>
    </lineage>
</organism>
<evidence type="ECO:0000313" key="10">
    <source>
        <dbReference type="EMBL" id="CAJ54042.1"/>
    </source>
</evidence>
<feature type="transmembrane region" description="Helical" evidence="9">
    <location>
        <begin position="262"/>
        <end position="280"/>
    </location>
</feature>
<keyword evidence="2 8" id="KW-0813">Transport</keyword>
<dbReference type="NCBIfam" id="TIGR00924">
    <property type="entry name" value="yjdL_sub1_fam"/>
    <property type="match status" value="1"/>
</dbReference>
<proteinExistence type="inferred from homology"/>
<dbReference type="KEGG" id="lip:LIC090"/>
<dbReference type="GO" id="GO:0005886">
    <property type="term" value="C:plasma membrane"/>
    <property type="evidence" value="ECO:0007669"/>
    <property type="project" value="UniProtKB-SubCell"/>
</dbReference>
<keyword evidence="5" id="KW-0653">Protein transport</keyword>
<keyword evidence="10" id="KW-0614">Plasmid</keyword>
<evidence type="ECO:0000256" key="7">
    <source>
        <dbReference type="ARBA" id="ARBA00023136"/>
    </source>
</evidence>
<feature type="transmembrane region" description="Helical" evidence="9">
    <location>
        <begin position="168"/>
        <end position="186"/>
    </location>
</feature>
<dbReference type="InterPro" id="IPR050171">
    <property type="entry name" value="MFS_Transporters"/>
</dbReference>
<feature type="transmembrane region" description="Helical" evidence="9">
    <location>
        <begin position="52"/>
        <end position="71"/>
    </location>
</feature>
<evidence type="ECO:0000256" key="6">
    <source>
        <dbReference type="ARBA" id="ARBA00022989"/>
    </source>
</evidence>
<feature type="transmembrane region" description="Helical" evidence="9">
    <location>
        <begin position="409"/>
        <end position="428"/>
    </location>
</feature>
<sequence>MSSSISKYFPPAFKLIFFVELWERFGFYGIQAIFVLFMIQDLRMSDATAENLFSAFIGLAYTFMFIGGWIGDKIIGTQRTLLAGAITLLCGYLILFIGTNGTITMALSIIIAGNTLFKANPSTLIAKIFPYEHPKAESAFTLYYMSINLGSFISMLIVPYLYTAFGFHMAFGSSVIGLTLAILAFIIKRKWLVGLDSPPGFEPLSLGDIVVLLSIVIGISGISMVLLSHLYIAYTMLYCAAIIVLLMIFREIKLSNSQERKKLIVCLFLIVEAVGFYILYQQMPTSLNLFVIRCTDHMILDFPIEPAAFQSLNPVWIIAASPIMAYIFSHSAKYVSLPSKFAAGMFCCALAFLSLGVAASYTQSCEGIISGNWVVITYFFLSIGELLISGLGLAMIAKLAPQRSTGFMMGAWFISQALATIFGGFIAAQVGIHPEMNIPTSQLTNNYAALFLALGSASLFGTLCMAAIAPTLTKKLSLKK</sequence>
<keyword evidence="7 9" id="KW-0472">Membrane</keyword>
<feature type="transmembrane region" description="Helical" evidence="9">
    <location>
        <begin position="307"/>
        <end position="329"/>
    </location>
</feature>
<dbReference type="HOGENOM" id="CLU_004790_0_0_7"/>
<feature type="transmembrane region" description="Helical" evidence="9">
    <location>
        <begin position="341"/>
        <end position="361"/>
    </location>
</feature>
<evidence type="ECO:0000256" key="3">
    <source>
        <dbReference type="ARBA" id="ARBA00022475"/>
    </source>
</evidence>